<dbReference type="PANTHER" id="PTHR30572:SF4">
    <property type="entry name" value="ABC TRANSPORTER PERMEASE YTRF"/>
    <property type="match status" value="1"/>
</dbReference>
<feature type="transmembrane region" description="Helical" evidence="1">
    <location>
        <begin position="390"/>
        <end position="410"/>
    </location>
</feature>
<proteinExistence type="predicted"/>
<sequence length="425" mass="49366">MNMILREVWESLKRRKWFSVLIAIQITALFFIGTLLFLTHTRIESKSDRLQPLDELTLYQLSDGLVPDSKLQAFLEQPDSLDQLKTLYQNLEAQFEERYIYLFNQMIEVKLGDDQKWDPFFHGYEQGAPIERLKKRSYKPMKAVQINEHGFTRFSIPLSKGAGFSSEDFHYNGNTIPVLLGAKYEPFYNVGDEITAKYIQKDLTLIVQGFIQPDTFVFNYNHPELYLDRYIVMPALQFDKIPQTEADELFQKRHYLQLINGTIFSDEEPYVVRRDLEQVKKVSDFSDMQIMGANSDTLNFMFSAIQVNKNLLKIMAGSLFLVCILSISILMITKFQDNYRNMAIHLASGATLNQLFSYFLAEIFFMVGLPGLVVTLLYRQVIEVSFGMYTLMNTMLFAVIVLISALPLYLQFRKLEISSLLKRSE</sequence>
<accession>A0A1G6HLD5</accession>
<evidence type="ECO:0000256" key="1">
    <source>
        <dbReference type="SAM" id="Phobius"/>
    </source>
</evidence>
<keyword evidence="1" id="KW-0812">Transmembrane</keyword>
<dbReference type="STRING" id="1236220.SAMN04488112_10165"/>
<organism evidence="2 3">
    <name type="scientific">Melghirimyces thermohalophilus</name>
    <dbReference type="NCBI Taxonomy" id="1236220"/>
    <lineage>
        <taxon>Bacteria</taxon>
        <taxon>Bacillati</taxon>
        <taxon>Bacillota</taxon>
        <taxon>Bacilli</taxon>
        <taxon>Bacillales</taxon>
        <taxon>Thermoactinomycetaceae</taxon>
        <taxon>Melghirimyces</taxon>
    </lineage>
</organism>
<dbReference type="RefSeq" id="WP_091565296.1">
    <property type="nucleotide sequence ID" value="NZ_FMZA01000001.1"/>
</dbReference>
<feature type="transmembrane region" description="Helical" evidence="1">
    <location>
        <begin position="20"/>
        <end position="39"/>
    </location>
</feature>
<dbReference type="OrthoDB" id="5022643at2"/>
<evidence type="ECO:0000313" key="3">
    <source>
        <dbReference type="Proteomes" id="UP000199387"/>
    </source>
</evidence>
<dbReference type="Proteomes" id="UP000199387">
    <property type="component" value="Unassembled WGS sequence"/>
</dbReference>
<protein>
    <submittedName>
        <fullName evidence="2">Uncharacterized protein</fullName>
    </submittedName>
</protein>
<dbReference type="AlphaFoldDB" id="A0A1G6HLD5"/>
<keyword evidence="1" id="KW-1133">Transmembrane helix</keyword>
<dbReference type="GO" id="GO:0005886">
    <property type="term" value="C:plasma membrane"/>
    <property type="evidence" value="ECO:0007669"/>
    <property type="project" value="TreeGrafter"/>
</dbReference>
<feature type="transmembrane region" description="Helical" evidence="1">
    <location>
        <begin position="311"/>
        <end position="335"/>
    </location>
</feature>
<dbReference type="EMBL" id="FMZA01000001">
    <property type="protein sequence ID" value="SDB95117.1"/>
    <property type="molecule type" value="Genomic_DNA"/>
</dbReference>
<dbReference type="GO" id="GO:0022857">
    <property type="term" value="F:transmembrane transporter activity"/>
    <property type="evidence" value="ECO:0007669"/>
    <property type="project" value="TreeGrafter"/>
</dbReference>
<keyword evidence="3" id="KW-1185">Reference proteome</keyword>
<name>A0A1G6HLD5_9BACL</name>
<evidence type="ECO:0000313" key="2">
    <source>
        <dbReference type="EMBL" id="SDB95117.1"/>
    </source>
</evidence>
<dbReference type="InterPro" id="IPR050250">
    <property type="entry name" value="Macrolide_Exporter_MacB"/>
</dbReference>
<feature type="transmembrane region" description="Helical" evidence="1">
    <location>
        <begin position="355"/>
        <end position="378"/>
    </location>
</feature>
<keyword evidence="1" id="KW-0472">Membrane</keyword>
<reference evidence="2 3" key="1">
    <citation type="submission" date="2016-10" db="EMBL/GenBank/DDBJ databases">
        <authorList>
            <person name="de Groot N.N."/>
        </authorList>
    </citation>
    <scope>NUCLEOTIDE SEQUENCE [LARGE SCALE GENOMIC DNA]</scope>
    <source>
        <strain evidence="2 3">DSM 45514</strain>
    </source>
</reference>
<gene>
    <name evidence="2" type="ORF">SAMN04488112_10165</name>
</gene>
<dbReference type="PANTHER" id="PTHR30572">
    <property type="entry name" value="MEMBRANE COMPONENT OF TRANSPORTER-RELATED"/>
    <property type="match status" value="1"/>
</dbReference>